<keyword evidence="3" id="KW-1003">Cell membrane</keyword>
<feature type="transmembrane region" description="Helical" evidence="9">
    <location>
        <begin position="311"/>
        <end position="328"/>
    </location>
</feature>
<feature type="transmembrane region" description="Helical" evidence="9">
    <location>
        <begin position="230"/>
        <end position="251"/>
    </location>
</feature>
<feature type="transmembrane region" description="Helical" evidence="9">
    <location>
        <begin position="388"/>
        <end position="408"/>
    </location>
</feature>
<keyword evidence="7 9" id="KW-0472">Membrane</keyword>
<gene>
    <name evidence="10" type="primary">livH_3</name>
    <name evidence="10" type="ORF">TRL7639_00888</name>
</gene>
<keyword evidence="6 9" id="KW-1133">Transmembrane helix</keyword>
<evidence type="ECO:0000313" key="10">
    <source>
        <dbReference type="EMBL" id="SLN25510.1"/>
    </source>
</evidence>
<evidence type="ECO:0000313" key="11">
    <source>
        <dbReference type="Proteomes" id="UP000193077"/>
    </source>
</evidence>
<feature type="transmembrane region" description="Helical" evidence="9">
    <location>
        <begin position="64"/>
        <end position="82"/>
    </location>
</feature>
<dbReference type="GO" id="GO:0006865">
    <property type="term" value="P:amino acid transport"/>
    <property type="evidence" value="ECO:0007669"/>
    <property type="project" value="UniProtKB-KW"/>
</dbReference>
<keyword evidence="4 9" id="KW-0812">Transmembrane</keyword>
<feature type="transmembrane region" description="Helical" evidence="9">
    <location>
        <begin position="457"/>
        <end position="473"/>
    </location>
</feature>
<dbReference type="Proteomes" id="UP000193077">
    <property type="component" value="Unassembled WGS sequence"/>
</dbReference>
<name>A0A1Y5RU40_9RHOB</name>
<evidence type="ECO:0000256" key="6">
    <source>
        <dbReference type="ARBA" id="ARBA00022989"/>
    </source>
</evidence>
<feature type="transmembrane region" description="Helical" evidence="9">
    <location>
        <begin position="41"/>
        <end position="58"/>
    </location>
</feature>
<feature type="transmembrane region" description="Helical" evidence="9">
    <location>
        <begin position="257"/>
        <end position="280"/>
    </location>
</feature>
<dbReference type="InterPro" id="IPR052157">
    <property type="entry name" value="BCAA_transport_permease"/>
</dbReference>
<evidence type="ECO:0000256" key="5">
    <source>
        <dbReference type="ARBA" id="ARBA00022970"/>
    </source>
</evidence>
<evidence type="ECO:0000256" key="8">
    <source>
        <dbReference type="ARBA" id="ARBA00037998"/>
    </source>
</evidence>
<accession>A0A1Y5RU40</accession>
<dbReference type="CDD" id="cd06582">
    <property type="entry name" value="TM_PBP1_LivH_like"/>
    <property type="match status" value="1"/>
</dbReference>
<feature type="transmembrane region" description="Helical" evidence="9">
    <location>
        <begin position="507"/>
        <end position="526"/>
    </location>
</feature>
<dbReference type="AlphaFoldDB" id="A0A1Y5RU40"/>
<dbReference type="EMBL" id="FWFO01000001">
    <property type="protein sequence ID" value="SLN25510.1"/>
    <property type="molecule type" value="Genomic_DNA"/>
</dbReference>
<evidence type="ECO:0000256" key="2">
    <source>
        <dbReference type="ARBA" id="ARBA00022448"/>
    </source>
</evidence>
<dbReference type="InterPro" id="IPR043428">
    <property type="entry name" value="LivM-like"/>
</dbReference>
<feature type="transmembrane region" description="Helical" evidence="9">
    <location>
        <begin position="415"/>
        <end position="437"/>
    </location>
</feature>
<dbReference type="GO" id="GO:0005886">
    <property type="term" value="C:plasma membrane"/>
    <property type="evidence" value="ECO:0007669"/>
    <property type="project" value="UniProtKB-SubCell"/>
</dbReference>
<keyword evidence="2" id="KW-0813">Transport</keyword>
<dbReference type="Pfam" id="PF02653">
    <property type="entry name" value="BPD_transp_2"/>
    <property type="match status" value="2"/>
</dbReference>
<organism evidence="10 11">
    <name type="scientific">Falsiruegeria litorea R37</name>
    <dbReference type="NCBI Taxonomy" id="1200284"/>
    <lineage>
        <taxon>Bacteria</taxon>
        <taxon>Pseudomonadati</taxon>
        <taxon>Pseudomonadota</taxon>
        <taxon>Alphaproteobacteria</taxon>
        <taxon>Rhodobacterales</taxon>
        <taxon>Roseobacteraceae</taxon>
        <taxon>Falsiruegeria</taxon>
    </lineage>
</organism>
<evidence type="ECO:0000256" key="3">
    <source>
        <dbReference type="ARBA" id="ARBA00022475"/>
    </source>
</evidence>
<evidence type="ECO:0000256" key="9">
    <source>
        <dbReference type="SAM" id="Phobius"/>
    </source>
</evidence>
<dbReference type="PANTHER" id="PTHR11795:SF442">
    <property type="entry name" value="ABC TRANSPORTER ATP-BINDING PROTEIN"/>
    <property type="match status" value="1"/>
</dbReference>
<dbReference type="RefSeq" id="WP_085794560.1">
    <property type="nucleotide sequence ID" value="NZ_FWFO01000001.1"/>
</dbReference>
<comment type="similarity">
    <text evidence="8">Belongs to the binding-protein-dependent transport system permease family. LivHM subfamily.</text>
</comment>
<evidence type="ECO:0000256" key="4">
    <source>
        <dbReference type="ARBA" id="ARBA00022692"/>
    </source>
</evidence>
<keyword evidence="5" id="KW-0029">Amino-acid transport</keyword>
<evidence type="ECO:0000256" key="1">
    <source>
        <dbReference type="ARBA" id="ARBA00004651"/>
    </source>
</evidence>
<dbReference type="InterPro" id="IPR001851">
    <property type="entry name" value="ABC_transp_permease"/>
</dbReference>
<feature type="transmembrane region" description="Helical" evidence="9">
    <location>
        <begin position="581"/>
        <end position="602"/>
    </location>
</feature>
<keyword evidence="11" id="KW-1185">Reference proteome</keyword>
<evidence type="ECO:0000256" key="7">
    <source>
        <dbReference type="ARBA" id="ARBA00023136"/>
    </source>
</evidence>
<dbReference type="PANTHER" id="PTHR11795">
    <property type="entry name" value="BRANCHED-CHAIN AMINO ACID TRANSPORT SYSTEM PERMEASE PROTEIN LIVH"/>
    <property type="match status" value="1"/>
</dbReference>
<reference evidence="10 11" key="1">
    <citation type="submission" date="2017-03" db="EMBL/GenBank/DDBJ databases">
        <authorList>
            <person name="Afonso C.L."/>
            <person name="Miller P.J."/>
            <person name="Scott M.A."/>
            <person name="Spackman E."/>
            <person name="Goraichik I."/>
            <person name="Dimitrov K.M."/>
            <person name="Suarez D.L."/>
            <person name="Swayne D.E."/>
        </authorList>
    </citation>
    <scope>NUCLEOTIDE SEQUENCE [LARGE SCALE GENOMIC DNA]</scope>
    <source>
        <strain evidence="10 11">CECT 7639</strain>
    </source>
</reference>
<proteinExistence type="inferred from homology"/>
<dbReference type="CDD" id="cd06581">
    <property type="entry name" value="TM_PBP1_LivM_like"/>
    <property type="match status" value="1"/>
</dbReference>
<feature type="transmembrane region" description="Helical" evidence="9">
    <location>
        <begin position="546"/>
        <end position="569"/>
    </location>
</feature>
<dbReference type="GO" id="GO:0015658">
    <property type="term" value="F:branched-chain amino acid transmembrane transporter activity"/>
    <property type="evidence" value="ECO:0007669"/>
    <property type="project" value="InterPro"/>
</dbReference>
<dbReference type="OrthoDB" id="9810089at2"/>
<feature type="transmembrane region" description="Helical" evidence="9">
    <location>
        <begin position="190"/>
        <end position="210"/>
    </location>
</feature>
<comment type="subcellular location">
    <subcellularLocation>
        <location evidence="1">Cell membrane</location>
        <topology evidence="1">Multi-pass membrane protein</topology>
    </subcellularLocation>
</comment>
<sequence length="618" mass="65733">MGFYFAQLLTGLANASSLFLIASGLSIIFGVTRIVNFAHGSFYMVGAYLAYTIVTALNGGIFGFWFSIIAAAAIVGVIGLLIEMTILRRIYRAPELFQLVATFGVVLIFQDATLAIWGAEDLLGPRAPGLDRAVRIMGEPIPEYDLALIAIGPAVLAGIWLLFHKTRWGVLVRAATEDREMVGALGVNQAWLFSAAFVLGAFLAGLGGALQIPREAVSLQMDLSIIGEAFVVVVIGGMGSVSGAFVAAVLISVLNAFAILIFPQISIVLPFVVMAVVLILRPYGLFGKPGSEHVGTEEPEQPLKLMSQKSTMVLLAAVMVLAFSPAVTADFTSILLVDVMVATLFAVSLHFMMGIGGMVSFGHAAYFGVGAYAAAMMVKFLGFGMLPAMLLAPFFAAAAALFFGWFCVRLSGVYLAMLTMAAAQILWGVTFQWQAFTGGDDGILGVWPAEWASSDKVYFYIAFVLCLGGIWFLRRVAHSPFGYTLRGIRDSQTRAEAIGVDTKFHQWMGFVVAGSLAGLAGVVFAFSKGSVFPDTLGIAHSIDGLIMVLLGGIHALSGPIFGAVAFVMIEDWVTRLDYWRFIFGGIILVVVLLAPDGVAGGVNRLIRAILPNQKGGAA</sequence>
<feature type="transmembrane region" description="Helical" evidence="9">
    <location>
        <begin position="6"/>
        <end position="29"/>
    </location>
</feature>
<feature type="transmembrane region" description="Helical" evidence="9">
    <location>
        <begin position="144"/>
        <end position="163"/>
    </location>
</feature>
<protein>
    <submittedName>
        <fullName evidence="10">High-affinity branched-chain amino acid transport system permease protein LivH</fullName>
    </submittedName>
</protein>